<organism evidence="2 3">
    <name type="scientific">Collybiopsis luxurians FD-317 M1</name>
    <dbReference type="NCBI Taxonomy" id="944289"/>
    <lineage>
        <taxon>Eukaryota</taxon>
        <taxon>Fungi</taxon>
        <taxon>Dikarya</taxon>
        <taxon>Basidiomycota</taxon>
        <taxon>Agaricomycotina</taxon>
        <taxon>Agaricomycetes</taxon>
        <taxon>Agaricomycetidae</taxon>
        <taxon>Agaricales</taxon>
        <taxon>Marasmiineae</taxon>
        <taxon>Omphalotaceae</taxon>
        <taxon>Collybiopsis</taxon>
        <taxon>Collybiopsis luxurians</taxon>
    </lineage>
</organism>
<name>A0A0D0CP31_9AGAR</name>
<dbReference type="EMBL" id="KN834793">
    <property type="protein sequence ID" value="KIK57028.1"/>
    <property type="molecule type" value="Genomic_DNA"/>
</dbReference>
<evidence type="ECO:0000313" key="2">
    <source>
        <dbReference type="EMBL" id="KIK57028.1"/>
    </source>
</evidence>
<feature type="transmembrane region" description="Helical" evidence="1">
    <location>
        <begin position="12"/>
        <end position="38"/>
    </location>
</feature>
<protein>
    <submittedName>
        <fullName evidence="2">Unplaced genomic scaffold GYMLUscaffold_45, whole genome shotgun sequence</fullName>
    </submittedName>
</protein>
<keyword evidence="1" id="KW-1133">Transmembrane helix</keyword>
<keyword evidence="1" id="KW-0812">Transmembrane</keyword>
<keyword evidence="3" id="KW-1185">Reference proteome</keyword>
<feature type="transmembrane region" description="Helical" evidence="1">
    <location>
        <begin position="219"/>
        <end position="244"/>
    </location>
</feature>
<feature type="transmembrane region" description="Helical" evidence="1">
    <location>
        <begin position="250"/>
        <end position="271"/>
    </location>
</feature>
<feature type="transmembrane region" description="Helical" evidence="1">
    <location>
        <begin position="59"/>
        <end position="81"/>
    </location>
</feature>
<sequence>MASKDIDYNVLFIVAGWIEAVAYGFLFCIYCITLYFTFGGARRSHDSHSKILLGISTSMFLIATVHACLGCYRLVAAYVFNGTNPRGGPAGYLGNLGHWDAIFYETLYSTQEILGGAAAIYRTWVLWNKQFKIVALPIVLLILTIIFGYWTDALFTKPGTLEGNLHDLLQLDAWIRTFYAVAVVQNILTTSLMIYAIYRNYRNTVGAKVRSFGGIRMTWLMRTMIEAAALQLLIELLLLILFLIGTNVQYIFLDAVVPVIGITFNAMTISYRMRLLTERHGDSMWSFKGAQQSSTQLPSRSERSQATRVGVDVDVIELSGTSSVYRTGKGKDESFGEV</sequence>
<dbReference type="Proteomes" id="UP000053593">
    <property type="component" value="Unassembled WGS sequence"/>
</dbReference>
<dbReference type="HOGENOM" id="CLU_044614_3_3_1"/>
<feature type="transmembrane region" description="Helical" evidence="1">
    <location>
        <begin position="178"/>
        <end position="198"/>
    </location>
</feature>
<accession>A0A0D0CP31</accession>
<keyword evidence="1" id="KW-0472">Membrane</keyword>
<dbReference type="AlphaFoldDB" id="A0A0D0CP31"/>
<evidence type="ECO:0000313" key="3">
    <source>
        <dbReference type="Proteomes" id="UP000053593"/>
    </source>
</evidence>
<dbReference type="OrthoDB" id="3346544at2759"/>
<gene>
    <name evidence="2" type="ORF">GYMLUDRAFT_229708</name>
</gene>
<evidence type="ECO:0000256" key="1">
    <source>
        <dbReference type="SAM" id="Phobius"/>
    </source>
</evidence>
<proteinExistence type="predicted"/>
<reference evidence="2 3" key="1">
    <citation type="submission" date="2014-04" db="EMBL/GenBank/DDBJ databases">
        <title>Evolutionary Origins and Diversification of the Mycorrhizal Mutualists.</title>
        <authorList>
            <consortium name="DOE Joint Genome Institute"/>
            <consortium name="Mycorrhizal Genomics Consortium"/>
            <person name="Kohler A."/>
            <person name="Kuo A."/>
            <person name="Nagy L.G."/>
            <person name="Floudas D."/>
            <person name="Copeland A."/>
            <person name="Barry K.W."/>
            <person name="Cichocki N."/>
            <person name="Veneault-Fourrey C."/>
            <person name="LaButti K."/>
            <person name="Lindquist E.A."/>
            <person name="Lipzen A."/>
            <person name="Lundell T."/>
            <person name="Morin E."/>
            <person name="Murat C."/>
            <person name="Riley R."/>
            <person name="Ohm R."/>
            <person name="Sun H."/>
            <person name="Tunlid A."/>
            <person name="Henrissat B."/>
            <person name="Grigoriev I.V."/>
            <person name="Hibbett D.S."/>
            <person name="Martin F."/>
        </authorList>
    </citation>
    <scope>NUCLEOTIDE SEQUENCE [LARGE SCALE GENOMIC DNA]</scope>
    <source>
        <strain evidence="2 3">FD-317 M1</strain>
    </source>
</reference>
<feature type="transmembrane region" description="Helical" evidence="1">
    <location>
        <begin position="133"/>
        <end position="151"/>
    </location>
</feature>